<keyword evidence="1" id="KW-0812">Transmembrane</keyword>
<feature type="domain" description="EamA" evidence="2">
    <location>
        <begin position="149"/>
        <end position="280"/>
    </location>
</feature>
<keyword evidence="1" id="KW-1133">Transmembrane helix</keyword>
<dbReference type="Proteomes" id="UP001163882">
    <property type="component" value="Chromosome"/>
</dbReference>
<keyword evidence="1" id="KW-0472">Membrane</keyword>
<feature type="transmembrane region" description="Helical" evidence="1">
    <location>
        <begin position="29"/>
        <end position="50"/>
    </location>
</feature>
<evidence type="ECO:0000313" key="3">
    <source>
        <dbReference type="EMBL" id="UYQ70549.1"/>
    </source>
</evidence>
<organism evidence="3 4">
    <name type="scientific">Pelagibacterium flavum</name>
    <dbReference type="NCBI Taxonomy" id="2984530"/>
    <lineage>
        <taxon>Bacteria</taxon>
        <taxon>Pseudomonadati</taxon>
        <taxon>Pseudomonadota</taxon>
        <taxon>Alphaproteobacteria</taxon>
        <taxon>Hyphomicrobiales</taxon>
        <taxon>Devosiaceae</taxon>
        <taxon>Pelagibacterium</taxon>
    </lineage>
</organism>
<feature type="domain" description="EamA" evidence="2">
    <location>
        <begin position="6"/>
        <end position="135"/>
    </location>
</feature>
<feature type="transmembrane region" description="Helical" evidence="1">
    <location>
        <begin position="148"/>
        <end position="167"/>
    </location>
</feature>
<dbReference type="PANTHER" id="PTHR22911">
    <property type="entry name" value="ACYL-MALONYL CONDENSING ENZYME-RELATED"/>
    <property type="match status" value="1"/>
</dbReference>
<feature type="transmembrane region" description="Helical" evidence="1">
    <location>
        <begin position="118"/>
        <end position="136"/>
    </location>
</feature>
<reference evidence="3" key="1">
    <citation type="submission" date="2022-10" db="EMBL/GenBank/DDBJ databases">
        <title>YIM 151497 complete genome.</title>
        <authorList>
            <person name="Chen X."/>
        </authorList>
    </citation>
    <scope>NUCLEOTIDE SEQUENCE</scope>
    <source>
        <strain evidence="3">YIM 151497</strain>
    </source>
</reference>
<dbReference type="SUPFAM" id="SSF103481">
    <property type="entry name" value="Multidrug resistance efflux transporter EmrE"/>
    <property type="match status" value="2"/>
</dbReference>
<dbReference type="InterPro" id="IPR037185">
    <property type="entry name" value="EmrE-like"/>
</dbReference>
<dbReference type="PANTHER" id="PTHR22911:SF76">
    <property type="entry name" value="EAMA DOMAIN-CONTAINING PROTEIN"/>
    <property type="match status" value="1"/>
</dbReference>
<dbReference type="RefSeq" id="WP_264224241.1">
    <property type="nucleotide sequence ID" value="NZ_CP107716.1"/>
</dbReference>
<keyword evidence="4" id="KW-1185">Reference proteome</keyword>
<sequence length="307" mass="32654">MVRATLIGFSAILMWSLLALFSSLSGEVPPFLLCAFSFAVATLVGLVATGRRGKSQAPAVKVPPMAWVVGVLGLFGFHFLYFTAVRNAPVIEANLINYLWPLLIVLGSALMPGEGLRWHHVTGALLGLAGTVLIVSDGGRFAFEVEYLFGYLISILSAVTWAGYSLISRRFAQVPTRMVTWYCAAAAVLSLACHLALEQTVMPADAMQWLAVLGMGLMPVGGAFFVWDYGVKHGNIQVLGAASYAAPLLSTLLLILFGIGALTTPIAIACLLITGGAVLASKDMISRPRRKPPITVPDPLDSPAPNR</sequence>
<dbReference type="EMBL" id="CP107716">
    <property type="protein sequence ID" value="UYQ70549.1"/>
    <property type="molecule type" value="Genomic_DNA"/>
</dbReference>
<feature type="transmembrane region" description="Helical" evidence="1">
    <location>
        <begin position="209"/>
        <end position="227"/>
    </location>
</feature>
<feature type="transmembrane region" description="Helical" evidence="1">
    <location>
        <begin position="179"/>
        <end position="197"/>
    </location>
</feature>
<dbReference type="Pfam" id="PF00892">
    <property type="entry name" value="EamA"/>
    <property type="match status" value="2"/>
</dbReference>
<gene>
    <name evidence="3" type="ORF">OF122_10695</name>
</gene>
<name>A0ABY6IIW0_9HYPH</name>
<feature type="transmembrane region" description="Helical" evidence="1">
    <location>
        <begin position="62"/>
        <end position="83"/>
    </location>
</feature>
<proteinExistence type="predicted"/>
<feature type="transmembrane region" description="Helical" evidence="1">
    <location>
        <begin position="95"/>
        <end position="111"/>
    </location>
</feature>
<evidence type="ECO:0000256" key="1">
    <source>
        <dbReference type="SAM" id="Phobius"/>
    </source>
</evidence>
<dbReference type="InterPro" id="IPR000620">
    <property type="entry name" value="EamA_dom"/>
</dbReference>
<evidence type="ECO:0000259" key="2">
    <source>
        <dbReference type="Pfam" id="PF00892"/>
    </source>
</evidence>
<accession>A0ABY6IIW0</accession>
<evidence type="ECO:0000313" key="4">
    <source>
        <dbReference type="Proteomes" id="UP001163882"/>
    </source>
</evidence>
<feature type="transmembrane region" description="Helical" evidence="1">
    <location>
        <begin position="239"/>
        <end position="259"/>
    </location>
</feature>
<protein>
    <submittedName>
        <fullName evidence="3">DMT family transporter</fullName>
    </submittedName>
</protein>